<evidence type="ECO:0000313" key="2">
    <source>
        <dbReference type="EMBL" id="CUS49950.1"/>
    </source>
</evidence>
<dbReference type="NCBIfam" id="TIGR03617">
    <property type="entry name" value="F420_MSMEG_2256"/>
    <property type="match status" value="1"/>
</dbReference>
<dbReference type="AlphaFoldDB" id="A0A160TR67"/>
<dbReference type="InterPro" id="IPR019919">
    <property type="entry name" value="Lucif-like_OxRdtase_MSMEG_2256"/>
</dbReference>
<gene>
    <name evidence="2" type="ORF">MGWOODY_XGa3003</name>
</gene>
<dbReference type="PANTHER" id="PTHR43244:SF2">
    <property type="entry name" value="CONSERVED HYPOTHETICAL ALANINE AND PROLINE-RICH PROTEIN"/>
    <property type="match status" value="1"/>
</dbReference>
<feature type="domain" description="Luciferase-like" evidence="1">
    <location>
        <begin position="15"/>
        <end position="305"/>
    </location>
</feature>
<organism evidence="2">
    <name type="scientific">hydrothermal vent metagenome</name>
    <dbReference type="NCBI Taxonomy" id="652676"/>
    <lineage>
        <taxon>unclassified sequences</taxon>
        <taxon>metagenomes</taxon>
        <taxon>ecological metagenomes</taxon>
    </lineage>
</organism>
<dbReference type="SUPFAM" id="SSF51679">
    <property type="entry name" value="Bacterial luciferase-like"/>
    <property type="match status" value="1"/>
</dbReference>
<sequence length="348" mass="38664">MKVETGIPMDNWLEAGPAAAAAEAGGFDGVLSFEIANDPFIPLAFAAVATKRIQLGTSIAVCFPRSPMIMATSAWDLHLQSKGRFTLGLGTQVKGHNVRRFSVPWSPPQPRLREYVQSLRTIWRCWETGEKLDFQGEHYAFSLMTPEFSPPKSGLGPIPISIAAVGPALLRLAGEVCDGVRLHVFATRKYVEEMALPEIRSGLKKAGRDRSNFEVWGGGFIVTGKDEAALVQEREAVRYRIAFYGSTRSYHPILALHGWEDLGLKLHEMSKKGQWKQMAAQVPDEVLEEFAVIATYDNLVSKLTERFGGQTDCMTLPMPEGIPDTEARELIQEIKKINNPFISFPKSW</sequence>
<dbReference type="CDD" id="cd01097">
    <property type="entry name" value="Tetrahydromethanopterin_reductase"/>
    <property type="match status" value="1"/>
</dbReference>
<dbReference type="InterPro" id="IPR011251">
    <property type="entry name" value="Luciferase-like_dom"/>
</dbReference>
<name>A0A160TR67_9ZZZZ</name>
<proteinExistence type="predicted"/>
<dbReference type="Gene3D" id="3.20.20.30">
    <property type="entry name" value="Luciferase-like domain"/>
    <property type="match status" value="1"/>
</dbReference>
<protein>
    <submittedName>
        <fullName evidence="2">Uncharacterized protein Mb1395</fullName>
    </submittedName>
</protein>
<evidence type="ECO:0000259" key="1">
    <source>
        <dbReference type="Pfam" id="PF00296"/>
    </source>
</evidence>
<dbReference type="Pfam" id="PF00296">
    <property type="entry name" value="Bac_luciferase"/>
    <property type="match status" value="1"/>
</dbReference>
<dbReference type="PANTHER" id="PTHR43244">
    <property type="match status" value="1"/>
</dbReference>
<dbReference type="EMBL" id="CZRL01000008">
    <property type="protein sequence ID" value="CUS49950.1"/>
    <property type="molecule type" value="Genomic_DNA"/>
</dbReference>
<dbReference type="InterPro" id="IPR050564">
    <property type="entry name" value="F420-G6PD/mer"/>
</dbReference>
<dbReference type="InterPro" id="IPR036661">
    <property type="entry name" value="Luciferase-like_sf"/>
</dbReference>
<reference evidence="2" key="1">
    <citation type="submission" date="2015-10" db="EMBL/GenBank/DDBJ databases">
        <authorList>
            <person name="Gilbert D.G."/>
        </authorList>
    </citation>
    <scope>NUCLEOTIDE SEQUENCE</scope>
</reference>
<accession>A0A160TR67</accession>
<dbReference type="GO" id="GO:0016705">
    <property type="term" value="F:oxidoreductase activity, acting on paired donors, with incorporation or reduction of molecular oxygen"/>
    <property type="evidence" value="ECO:0007669"/>
    <property type="project" value="InterPro"/>
</dbReference>